<evidence type="ECO:0000313" key="1">
    <source>
        <dbReference type="EMBL" id="PJR09720.1"/>
    </source>
</evidence>
<sequence>MLPMTPGYADYLIDAFLVHHVIDLAVRADEQAEPSSIELNDIHLPPGNRSFIFPAQAPA</sequence>
<protein>
    <submittedName>
        <fullName evidence="1">Uncharacterized protein</fullName>
    </submittedName>
</protein>
<reference evidence="1 2" key="1">
    <citation type="submission" date="2017-06" db="EMBL/GenBank/DDBJ databases">
        <title>Ensifer strains isolated from leguminous trees and herbs display diverse denitrification phenotypes with some acting as strong N2O sinks.</title>
        <authorList>
            <person name="Woliy K."/>
            <person name="Mania D."/>
            <person name="Bakken L.R."/>
            <person name="Frostegard A."/>
        </authorList>
    </citation>
    <scope>NUCLEOTIDE SEQUENCE [LARGE SCALE GENOMIC DNA]</scope>
    <source>
        <strain evidence="1 2">AC50a</strain>
    </source>
</reference>
<dbReference type="RefSeq" id="WP_100674813.1">
    <property type="nucleotide sequence ID" value="NZ_NJGD01000028.1"/>
</dbReference>
<evidence type="ECO:0000313" key="2">
    <source>
        <dbReference type="Proteomes" id="UP000231987"/>
    </source>
</evidence>
<proteinExistence type="predicted"/>
<comment type="caution">
    <text evidence="1">The sequence shown here is derived from an EMBL/GenBank/DDBJ whole genome shotgun (WGS) entry which is preliminary data.</text>
</comment>
<name>A0A2J0YTU9_RHIML</name>
<accession>A0A2J0YTU9</accession>
<organism evidence="1 2">
    <name type="scientific">Rhizobium meliloti</name>
    <name type="common">Ensifer meliloti</name>
    <name type="synonym">Sinorhizobium meliloti</name>
    <dbReference type="NCBI Taxonomy" id="382"/>
    <lineage>
        <taxon>Bacteria</taxon>
        <taxon>Pseudomonadati</taxon>
        <taxon>Pseudomonadota</taxon>
        <taxon>Alphaproteobacteria</taxon>
        <taxon>Hyphomicrobiales</taxon>
        <taxon>Rhizobiaceae</taxon>
        <taxon>Sinorhizobium/Ensifer group</taxon>
        <taxon>Sinorhizobium</taxon>
    </lineage>
</organism>
<dbReference type="EMBL" id="NJGD01000028">
    <property type="protein sequence ID" value="PJR09720.1"/>
    <property type="molecule type" value="Genomic_DNA"/>
</dbReference>
<dbReference type="AlphaFoldDB" id="A0A2J0YTU9"/>
<dbReference type="Proteomes" id="UP000231987">
    <property type="component" value="Unassembled WGS sequence"/>
</dbReference>
<gene>
    <name evidence="1" type="ORF">CEJ86_30880</name>
</gene>